<dbReference type="RefSeq" id="XP_041547217.1">
    <property type="nucleotide sequence ID" value="XM_041682903.1"/>
</dbReference>
<dbReference type="AlphaFoldDB" id="A0A7R7X5A3"/>
<evidence type="ECO:0000313" key="2">
    <source>
        <dbReference type="Proteomes" id="UP000661280"/>
    </source>
</evidence>
<name>A0A7R7X5A3_ASPKA</name>
<dbReference type="GeneID" id="64964776"/>
<sequence>MQVQRQERHLRNAFGRPNCYDLADWLRSPGLLGYVGDVIQILDWYASFYDGPEEGQEGWDIEVIMLAKEAIIRLENTESGPEAYCHNALSSL</sequence>
<reference evidence="1" key="1">
    <citation type="submission" date="2021-01" db="EMBL/GenBank/DDBJ databases">
        <authorList>
            <consortium name="Aspergillus luchuensis mut. kawachii IFO 4304 genome sequencing consortium"/>
            <person name="Kazuki M."/>
            <person name="Futagami T."/>
        </authorList>
    </citation>
    <scope>NUCLEOTIDE SEQUENCE</scope>
    <source>
        <strain evidence="1">IFO 4308</strain>
    </source>
</reference>
<dbReference type="Proteomes" id="UP000661280">
    <property type="component" value="Chromosome 7"/>
</dbReference>
<dbReference type="KEGG" id="aluc:AKAW2_70333A"/>
<proteinExistence type="predicted"/>
<evidence type="ECO:0000313" key="1">
    <source>
        <dbReference type="EMBL" id="BCS03455.1"/>
    </source>
</evidence>
<protein>
    <submittedName>
        <fullName evidence="1">Uncharacterized protein</fullName>
    </submittedName>
</protein>
<organism evidence="1 2">
    <name type="scientific">Aspergillus kawachii</name>
    <name type="common">White koji mold</name>
    <name type="synonym">Aspergillus awamori var. kawachi</name>
    <dbReference type="NCBI Taxonomy" id="1069201"/>
    <lineage>
        <taxon>Eukaryota</taxon>
        <taxon>Fungi</taxon>
        <taxon>Dikarya</taxon>
        <taxon>Ascomycota</taxon>
        <taxon>Pezizomycotina</taxon>
        <taxon>Eurotiomycetes</taxon>
        <taxon>Eurotiomycetidae</taxon>
        <taxon>Eurotiales</taxon>
        <taxon>Aspergillaceae</taxon>
        <taxon>Aspergillus</taxon>
        <taxon>Aspergillus subgen. Circumdati</taxon>
    </lineage>
</organism>
<accession>A0A7R7X5A3</accession>
<gene>
    <name evidence="1" type="ORF">AKAW2_70333A</name>
</gene>
<keyword evidence="2" id="KW-1185">Reference proteome</keyword>
<dbReference type="EMBL" id="AP024431">
    <property type="protein sequence ID" value="BCS03455.1"/>
    <property type="molecule type" value="Genomic_DNA"/>
</dbReference>
<reference evidence="1" key="2">
    <citation type="submission" date="2021-02" db="EMBL/GenBank/DDBJ databases">
        <title>Aspergillus luchuensis mut. kawachii IFO 4304 genome sequence.</title>
        <authorList>
            <person name="Mori K."/>
            <person name="Kadooka C."/>
            <person name="Goto M."/>
            <person name="Futagami T."/>
        </authorList>
    </citation>
    <scope>NUCLEOTIDE SEQUENCE</scope>
    <source>
        <strain evidence="1">IFO 4308</strain>
    </source>
</reference>